<sequence>MAKDVKKIASTTCKKMTGGKSKFASKTKSKKKKKKSYSSKRINSYTISDESFSESSSNDDDATSSKDKLETNALVHGEEIAFKSSKRIPWLDRTGWEPIAKWEFNLLYKELAGTVTTSGTTQFFPLSLTATDSVNPKNVHTYATVLGVGSGSVIGVWKAVESSVGKMEERLEKQINNKMEGRINQRLNKTDVQLLRESLSRRTHPRCIN</sequence>
<gene>
    <name evidence="2" type="ORF">RhiirA5_454156</name>
</gene>
<organism evidence="2 3">
    <name type="scientific">Rhizophagus irregularis</name>
    <dbReference type="NCBI Taxonomy" id="588596"/>
    <lineage>
        <taxon>Eukaryota</taxon>
        <taxon>Fungi</taxon>
        <taxon>Fungi incertae sedis</taxon>
        <taxon>Mucoromycota</taxon>
        <taxon>Glomeromycotina</taxon>
        <taxon>Glomeromycetes</taxon>
        <taxon>Glomerales</taxon>
        <taxon>Glomeraceae</taxon>
        <taxon>Rhizophagus</taxon>
    </lineage>
</organism>
<dbReference type="VEuPathDB" id="FungiDB:RhiirA1_455798"/>
<evidence type="ECO:0000313" key="3">
    <source>
        <dbReference type="Proteomes" id="UP000232722"/>
    </source>
</evidence>
<name>A0A2N0Q5J6_9GLOM</name>
<evidence type="ECO:0000256" key="1">
    <source>
        <dbReference type="SAM" id="MobiDB-lite"/>
    </source>
</evidence>
<feature type="region of interest" description="Disordered" evidence="1">
    <location>
        <begin position="17"/>
        <end position="41"/>
    </location>
</feature>
<dbReference type="EMBL" id="LLXJ01000139">
    <property type="protein sequence ID" value="PKC14344.1"/>
    <property type="molecule type" value="Genomic_DNA"/>
</dbReference>
<reference evidence="2 3" key="1">
    <citation type="submission" date="2016-04" db="EMBL/GenBank/DDBJ databases">
        <title>Genome analyses suggest a sexual origin of heterokaryosis in a supposedly ancient asexual fungus.</title>
        <authorList>
            <person name="Ropars J."/>
            <person name="Sedzielewska K."/>
            <person name="Noel J."/>
            <person name="Charron P."/>
            <person name="Farinelli L."/>
            <person name="Marton T."/>
            <person name="Kruger M."/>
            <person name="Pelin A."/>
            <person name="Brachmann A."/>
            <person name="Corradi N."/>
        </authorList>
    </citation>
    <scope>NUCLEOTIDE SEQUENCE [LARGE SCALE GENOMIC DNA]</scope>
    <source>
        <strain evidence="2 3">A5</strain>
    </source>
</reference>
<dbReference type="VEuPathDB" id="FungiDB:RhiirFUN_009496"/>
<proteinExistence type="predicted"/>
<dbReference type="Proteomes" id="UP000232722">
    <property type="component" value="Unassembled WGS sequence"/>
</dbReference>
<evidence type="ECO:0000313" key="2">
    <source>
        <dbReference type="EMBL" id="PKC14344.1"/>
    </source>
</evidence>
<feature type="compositionally biased region" description="Basic residues" evidence="1">
    <location>
        <begin position="23"/>
        <end position="38"/>
    </location>
</feature>
<dbReference type="AlphaFoldDB" id="A0A2N0Q5J6"/>
<reference evidence="2 3" key="2">
    <citation type="submission" date="2017-09" db="EMBL/GenBank/DDBJ databases">
        <title>Extensive intraspecific genome diversity in a model arbuscular mycorrhizal fungus.</title>
        <authorList>
            <person name="Chen E.C."/>
            <person name="Morin E."/>
            <person name="Beaudet D."/>
            <person name="Noel J."/>
            <person name="Ndikumana S."/>
            <person name="Charron P."/>
            <person name="St-Onge C."/>
            <person name="Giorgi J."/>
            <person name="Grigoriev I.V."/>
            <person name="Roux C."/>
            <person name="Martin F.M."/>
            <person name="Corradi N."/>
        </authorList>
    </citation>
    <scope>NUCLEOTIDE SEQUENCE [LARGE SCALE GENOMIC DNA]</scope>
    <source>
        <strain evidence="2 3">A5</strain>
    </source>
</reference>
<protein>
    <submittedName>
        <fullName evidence="2">Uncharacterized protein</fullName>
    </submittedName>
</protein>
<accession>A0A2N0Q5J6</accession>
<comment type="caution">
    <text evidence="2">The sequence shown here is derived from an EMBL/GenBank/DDBJ whole genome shotgun (WGS) entry which is preliminary data.</text>
</comment>
<dbReference type="VEuPathDB" id="FungiDB:FUN_007261"/>